<reference evidence="1 2" key="1">
    <citation type="submission" date="2024-12" db="EMBL/GenBank/DDBJ databases">
        <title>The unique morphological basis and parallel evolutionary history of personate flowers in Penstemon.</title>
        <authorList>
            <person name="Depatie T.H."/>
            <person name="Wessinger C.A."/>
        </authorList>
    </citation>
    <scope>NUCLEOTIDE SEQUENCE [LARGE SCALE GENOMIC DNA]</scope>
    <source>
        <strain evidence="1">WTNN_2</strain>
        <tissue evidence="1">Leaf</tissue>
    </source>
</reference>
<comment type="caution">
    <text evidence="1">The sequence shown here is derived from an EMBL/GenBank/DDBJ whole genome shotgun (WGS) entry which is preliminary data.</text>
</comment>
<evidence type="ECO:0008006" key="3">
    <source>
        <dbReference type="Google" id="ProtNLM"/>
    </source>
</evidence>
<name>A0ABD3TAV8_9LAMI</name>
<sequence>MLGRFGLFRNCHTQSYSSASSDVESWFNQVRKNLDSKGFGFFSSLCWWIWFSRNKLMWEDRDTQPLILVNSVRDFHRRFVSSRSITPSPVSNRSNLHWVPPSINYIKINSDAAVGNSVLCRSFSSFSACHTIRENNRAALALARLAYLDFCFSPVLPSAVLEIVLSELPLI</sequence>
<evidence type="ECO:0000313" key="2">
    <source>
        <dbReference type="Proteomes" id="UP001634393"/>
    </source>
</evidence>
<accession>A0ABD3TAV8</accession>
<dbReference type="EMBL" id="JBJXBP010000004">
    <property type="protein sequence ID" value="KAL3833738.1"/>
    <property type="molecule type" value="Genomic_DNA"/>
</dbReference>
<dbReference type="Proteomes" id="UP001634393">
    <property type="component" value="Unassembled WGS sequence"/>
</dbReference>
<dbReference type="AlphaFoldDB" id="A0ABD3TAV8"/>
<evidence type="ECO:0000313" key="1">
    <source>
        <dbReference type="EMBL" id="KAL3833738.1"/>
    </source>
</evidence>
<organism evidence="1 2">
    <name type="scientific">Penstemon smallii</name>
    <dbReference type="NCBI Taxonomy" id="265156"/>
    <lineage>
        <taxon>Eukaryota</taxon>
        <taxon>Viridiplantae</taxon>
        <taxon>Streptophyta</taxon>
        <taxon>Embryophyta</taxon>
        <taxon>Tracheophyta</taxon>
        <taxon>Spermatophyta</taxon>
        <taxon>Magnoliopsida</taxon>
        <taxon>eudicotyledons</taxon>
        <taxon>Gunneridae</taxon>
        <taxon>Pentapetalae</taxon>
        <taxon>asterids</taxon>
        <taxon>lamiids</taxon>
        <taxon>Lamiales</taxon>
        <taxon>Plantaginaceae</taxon>
        <taxon>Cheloneae</taxon>
        <taxon>Penstemon</taxon>
    </lineage>
</organism>
<proteinExistence type="predicted"/>
<gene>
    <name evidence="1" type="ORF">ACJIZ3_008474</name>
</gene>
<protein>
    <recommendedName>
        <fullName evidence="3">RNase H type-1 domain-containing protein</fullName>
    </recommendedName>
</protein>
<keyword evidence="2" id="KW-1185">Reference proteome</keyword>